<gene>
    <name evidence="2" type="ORF">TrCOL_g12131</name>
</gene>
<name>A0A9W7L3E5_9STRA</name>
<organism evidence="2 3">
    <name type="scientific">Triparma columacea</name>
    <dbReference type="NCBI Taxonomy" id="722753"/>
    <lineage>
        <taxon>Eukaryota</taxon>
        <taxon>Sar</taxon>
        <taxon>Stramenopiles</taxon>
        <taxon>Ochrophyta</taxon>
        <taxon>Bolidophyceae</taxon>
        <taxon>Parmales</taxon>
        <taxon>Triparmaceae</taxon>
        <taxon>Triparma</taxon>
    </lineage>
</organism>
<accession>A0A9W7L3E5</accession>
<dbReference type="EMBL" id="BRYA01000667">
    <property type="protein sequence ID" value="GMI28733.1"/>
    <property type="molecule type" value="Genomic_DNA"/>
</dbReference>
<feature type="signal peptide" evidence="1">
    <location>
        <begin position="1"/>
        <end position="18"/>
    </location>
</feature>
<evidence type="ECO:0000313" key="3">
    <source>
        <dbReference type="Proteomes" id="UP001165065"/>
    </source>
</evidence>
<evidence type="ECO:0000313" key="2">
    <source>
        <dbReference type="EMBL" id="GMI28733.1"/>
    </source>
</evidence>
<feature type="chain" id="PRO_5040724226" evidence="1">
    <location>
        <begin position="19"/>
        <end position="274"/>
    </location>
</feature>
<reference evidence="3" key="1">
    <citation type="journal article" date="2023" name="Commun. Biol.">
        <title>Genome analysis of Parmales, the sister group of diatoms, reveals the evolutionary specialization of diatoms from phago-mixotrophs to photoautotrophs.</title>
        <authorList>
            <person name="Ban H."/>
            <person name="Sato S."/>
            <person name="Yoshikawa S."/>
            <person name="Yamada K."/>
            <person name="Nakamura Y."/>
            <person name="Ichinomiya M."/>
            <person name="Sato N."/>
            <person name="Blanc-Mathieu R."/>
            <person name="Endo H."/>
            <person name="Kuwata A."/>
            <person name="Ogata H."/>
        </authorList>
    </citation>
    <scope>NUCLEOTIDE SEQUENCE [LARGE SCALE GENOMIC DNA]</scope>
</reference>
<dbReference type="OrthoDB" id="45682at2759"/>
<evidence type="ECO:0000256" key="1">
    <source>
        <dbReference type="SAM" id="SignalP"/>
    </source>
</evidence>
<protein>
    <submittedName>
        <fullName evidence="2">Uncharacterized protein</fullName>
    </submittedName>
</protein>
<keyword evidence="1" id="KW-0732">Signal</keyword>
<dbReference type="AlphaFoldDB" id="A0A9W7L3E5"/>
<comment type="caution">
    <text evidence="2">The sequence shown here is derived from an EMBL/GenBank/DDBJ whole genome shotgun (WGS) entry which is preliminary data.</text>
</comment>
<dbReference type="Proteomes" id="UP001165065">
    <property type="component" value="Unassembled WGS sequence"/>
</dbReference>
<proteinExistence type="predicted"/>
<sequence>MISLFFFALLIVSSDSLSSVVSTCRLSESLKKPSKSLSICVGYSPTDTSSSQASKSDLTALSMNVRKLGAAAIYTTHVDHLKAFSEEQATAIGSFPPPLPIIHDCTTSPDDVESTISLAISLGASAVIVPPTISPPISVPLIYSVSTASEISALTKSSTSSPLSFIFTDPDLVSSLPPDCTSILSVPAMQDSQAEVSLAKSLKGLCTSLLLPDALVGDSEDVEYAQFVVDGVRKKASETFKMTGLTGSTNGHFGGVASKTSRTWLRKKRQASQP</sequence>
<keyword evidence="3" id="KW-1185">Reference proteome</keyword>